<keyword evidence="5 8" id="KW-1133">Transmembrane helix</keyword>
<dbReference type="FunFam" id="1.20.1250.20:FF:000489">
    <property type="entry name" value="MFS general substrate transporter"/>
    <property type="match status" value="1"/>
</dbReference>
<feature type="region of interest" description="Disordered" evidence="7">
    <location>
        <begin position="121"/>
        <end position="142"/>
    </location>
</feature>
<comment type="similarity">
    <text evidence="2">Belongs to the major facilitator superfamily. TCR/Tet family.</text>
</comment>
<feature type="domain" description="Major facilitator superfamily (MFS) profile" evidence="9">
    <location>
        <begin position="203"/>
        <end position="691"/>
    </location>
</feature>
<feature type="transmembrane region" description="Helical" evidence="8">
    <location>
        <begin position="356"/>
        <end position="376"/>
    </location>
</feature>
<keyword evidence="6 8" id="KW-0472">Membrane</keyword>
<feature type="region of interest" description="Disordered" evidence="7">
    <location>
        <begin position="695"/>
        <end position="716"/>
    </location>
</feature>
<feature type="transmembrane region" description="Helical" evidence="8">
    <location>
        <begin position="533"/>
        <end position="551"/>
    </location>
</feature>
<comment type="caution">
    <text evidence="10">The sequence shown here is derived from an EMBL/GenBank/DDBJ whole genome shotgun (WGS) entry which is preliminary data.</text>
</comment>
<dbReference type="PANTHER" id="PTHR23501:SF49">
    <property type="entry name" value="MAJOR FACILITATOR SUPERFAMILY (MFS) PROFILE DOMAIN-CONTAINING PROTEIN"/>
    <property type="match status" value="1"/>
</dbReference>
<dbReference type="PRINTS" id="PR01036">
    <property type="entry name" value="TCRTETB"/>
</dbReference>
<feature type="region of interest" description="Disordered" evidence="7">
    <location>
        <begin position="1"/>
        <end position="95"/>
    </location>
</feature>
<evidence type="ECO:0000256" key="8">
    <source>
        <dbReference type="SAM" id="Phobius"/>
    </source>
</evidence>
<feature type="transmembrane region" description="Helical" evidence="8">
    <location>
        <begin position="397"/>
        <end position="414"/>
    </location>
</feature>
<evidence type="ECO:0000256" key="1">
    <source>
        <dbReference type="ARBA" id="ARBA00004141"/>
    </source>
</evidence>
<sequence length="716" mass="76721">MSKHKRNQTKSSADEPPLPDVPPELPMPTWQHSGGQSDSSSAVGLVSVRDTRKIGLQDSDETPQPSLPSPISPALPRSPLPQRPTRQPPPIWTTTDMATTSRRTLMEDVVYGSLRNLATSPTPRTPFPFRSPQSVPLSEQRHPGKEGAYIHRSTKPVEFPTDTGPDSEVVQGIFTASHTPDIQDRIVEVEESSWVTGIPLVCLMAGLMLAVFLVSIDRTIISTAVPYITSEFKSTPDIGWYGSAYLLTACAFQPLFGRIYTLFSVKNAYLVGMFLFELGSLLCGVAPNSMCLIVGRAIAGVGCAGILTGSFVVVSVAIPMHLRPIFMAVVGLMFGIGASVGPLLGGVFTDLVTWRWCFYVNLPVGAATVVALIFFFHPKKHTHAHRGLVDRLLNLDILGNILLLGASIMLFLALEYTTIGIPWGSAWIIGLLVGFGLVSFLFAAWQWWKGEEALMPPRIINQRTVAASCGMAFMTFGALINLTYFLPIWFQAVKGDSAIQSGVNMIPYFVVNAFVSLIAGVLVSLVGYVTPPAIIGSAIGTVALGLLTLLNPDTTRAQWIGFEILASAGFGLSIQQGFVAVQTVLGEEDMAIGTAAVVASQSLGGAIFLSVGNSVFQSQLLKASGAAILPGIDIKEAIDAGAASFRQFIPADELPLMLEVYSGAITKVFTVGIPLGVLAAIFACFIEWKSVKPETPASASSTTVSHIAQRPRSRRF</sequence>
<dbReference type="GO" id="GO:0005886">
    <property type="term" value="C:plasma membrane"/>
    <property type="evidence" value="ECO:0007669"/>
    <property type="project" value="TreeGrafter"/>
</dbReference>
<dbReference type="EMBL" id="MU864387">
    <property type="protein sequence ID" value="KAK4188524.1"/>
    <property type="molecule type" value="Genomic_DNA"/>
</dbReference>
<dbReference type="Proteomes" id="UP001302126">
    <property type="component" value="Unassembled WGS sequence"/>
</dbReference>
<dbReference type="FunFam" id="1.20.1250.20:FF:000196">
    <property type="entry name" value="MFS toxin efflux pump (AflT)"/>
    <property type="match status" value="1"/>
</dbReference>
<organism evidence="10 11">
    <name type="scientific">Podospora australis</name>
    <dbReference type="NCBI Taxonomy" id="1536484"/>
    <lineage>
        <taxon>Eukaryota</taxon>
        <taxon>Fungi</taxon>
        <taxon>Dikarya</taxon>
        <taxon>Ascomycota</taxon>
        <taxon>Pezizomycotina</taxon>
        <taxon>Sordariomycetes</taxon>
        <taxon>Sordariomycetidae</taxon>
        <taxon>Sordariales</taxon>
        <taxon>Podosporaceae</taxon>
        <taxon>Podospora</taxon>
    </lineage>
</organism>
<comment type="subcellular location">
    <subcellularLocation>
        <location evidence="1">Membrane</location>
        <topology evidence="1">Multi-pass membrane protein</topology>
    </subcellularLocation>
</comment>
<dbReference type="CDD" id="cd17502">
    <property type="entry name" value="MFS_Azr1_MDR_like"/>
    <property type="match status" value="1"/>
</dbReference>
<dbReference type="InterPro" id="IPR011701">
    <property type="entry name" value="MFS"/>
</dbReference>
<name>A0AAN6WUN2_9PEZI</name>
<feature type="compositionally biased region" description="Low complexity" evidence="7">
    <location>
        <begin position="121"/>
        <end position="132"/>
    </location>
</feature>
<feature type="transmembrane region" description="Helical" evidence="8">
    <location>
        <begin position="325"/>
        <end position="344"/>
    </location>
</feature>
<feature type="compositionally biased region" description="Pro residues" evidence="7">
    <location>
        <begin position="65"/>
        <end position="91"/>
    </location>
</feature>
<feature type="transmembrane region" description="Helical" evidence="8">
    <location>
        <begin position="268"/>
        <end position="287"/>
    </location>
</feature>
<dbReference type="Pfam" id="PF07690">
    <property type="entry name" value="MFS_1"/>
    <property type="match status" value="1"/>
</dbReference>
<feature type="transmembrane region" description="Helical" evidence="8">
    <location>
        <begin position="293"/>
        <end position="318"/>
    </location>
</feature>
<feature type="transmembrane region" description="Helical" evidence="8">
    <location>
        <begin position="591"/>
        <end position="611"/>
    </location>
</feature>
<gene>
    <name evidence="10" type="ORF">QBC35DRAFT_514717</name>
</gene>
<dbReference type="SUPFAM" id="SSF103473">
    <property type="entry name" value="MFS general substrate transporter"/>
    <property type="match status" value="2"/>
</dbReference>
<dbReference type="PROSITE" id="PS50850">
    <property type="entry name" value="MFS"/>
    <property type="match status" value="1"/>
</dbReference>
<evidence type="ECO:0000256" key="5">
    <source>
        <dbReference type="ARBA" id="ARBA00022989"/>
    </source>
</evidence>
<dbReference type="Gene3D" id="1.20.1250.20">
    <property type="entry name" value="MFS general substrate transporter like domains"/>
    <property type="match status" value="2"/>
</dbReference>
<feature type="transmembrane region" description="Helical" evidence="8">
    <location>
        <begin position="557"/>
        <end position="579"/>
    </location>
</feature>
<feature type="transmembrane region" description="Helical" evidence="8">
    <location>
        <begin position="506"/>
        <end position="526"/>
    </location>
</feature>
<evidence type="ECO:0000256" key="4">
    <source>
        <dbReference type="ARBA" id="ARBA00022692"/>
    </source>
</evidence>
<feature type="transmembrane region" description="Helical" evidence="8">
    <location>
        <begin position="238"/>
        <end position="256"/>
    </location>
</feature>
<evidence type="ECO:0000259" key="9">
    <source>
        <dbReference type="PROSITE" id="PS50850"/>
    </source>
</evidence>
<feature type="compositionally biased region" description="Polar residues" evidence="7">
    <location>
        <begin position="697"/>
        <end position="706"/>
    </location>
</feature>
<keyword evidence="4 8" id="KW-0812">Transmembrane</keyword>
<dbReference type="GO" id="GO:0022857">
    <property type="term" value="F:transmembrane transporter activity"/>
    <property type="evidence" value="ECO:0007669"/>
    <property type="project" value="InterPro"/>
</dbReference>
<keyword evidence="3" id="KW-0813">Transport</keyword>
<keyword evidence="11" id="KW-1185">Reference proteome</keyword>
<dbReference type="InterPro" id="IPR036259">
    <property type="entry name" value="MFS_trans_sf"/>
</dbReference>
<feature type="transmembrane region" description="Helical" evidence="8">
    <location>
        <begin position="664"/>
        <end position="686"/>
    </location>
</feature>
<feature type="transmembrane region" description="Helical" evidence="8">
    <location>
        <begin position="194"/>
        <end position="216"/>
    </location>
</feature>
<feature type="transmembrane region" description="Helical" evidence="8">
    <location>
        <begin position="465"/>
        <end position="486"/>
    </location>
</feature>
<proteinExistence type="inferred from homology"/>
<evidence type="ECO:0000256" key="3">
    <source>
        <dbReference type="ARBA" id="ARBA00022448"/>
    </source>
</evidence>
<reference evidence="10" key="1">
    <citation type="journal article" date="2023" name="Mol. Phylogenet. Evol.">
        <title>Genome-scale phylogeny and comparative genomics of the fungal order Sordariales.</title>
        <authorList>
            <person name="Hensen N."/>
            <person name="Bonometti L."/>
            <person name="Westerberg I."/>
            <person name="Brannstrom I.O."/>
            <person name="Guillou S."/>
            <person name="Cros-Aarteil S."/>
            <person name="Calhoun S."/>
            <person name="Haridas S."/>
            <person name="Kuo A."/>
            <person name="Mondo S."/>
            <person name="Pangilinan J."/>
            <person name="Riley R."/>
            <person name="LaButti K."/>
            <person name="Andreopoulos B."/>
            <person name="Lipzen A."/>
            <person name="Chen C."/>
            <person name="Yan M."/>
            <person name="Daum C."/>
            <person name="Ng V."/>
            <person name="Clum A."/>
            <person name="Steindorff A."/>
            <person name="Ohm R.A."/>
            <person name="Martin F."/>
            <person name="Silar P."/>
            <person name="Natvig D.O."/>
            <person name="Lalanne C."/>
            <person name="Gautier V."/>
            <person name="Ament-Velasquez S.L."/>
            <person name="Kruys A."/>
            <person name="Hutchinson M.I."/>
            <person name="Powell A.J."/>
            <person name="Barry K."/>
            <person name="Miller A.N."/>
            <person name="Grigoriev I.V."/>
            <person name="Debuchy R."/>
            <person name="Gladieux P."/>
            <person name="Hiltunen Thoren M."/>
            <person name="Johannesson H."/>
        </authorList>
    </citation>
    <scope>NUCLEOTIDE SEQUENCE</scope>
    <source>
        <strain evidence="10">PSN309</strain>
    </source>
</reference>
<evidence type="ECO:0000256" key="7">
    <source>
        <dbReference type="SAM" id="MobiDB-lite"/>
    </source>
</evidence>
<evidence type="ECO:0000256" key="2">
    <source>
        <dbReference type="ARBA" id="ARBA00007520"/>
    </source>
</evidence>
<feature type="compositionally biased region" description="Pro residues" evidence="7">
    <location>
        <begin position="16"/>
        <end position="26"/>
    </location>
</feature>
<dbReference type="PANTHER" id="PTHR23501">
    <property type="entry name" value="MAJOR FACILITATOR SUPERFAMILY"/>
    <property type="match status" value="1"/>
</dbReference>
<protein>
    <submittedName>
        <fullName evidence="10">Major facilitator superfamily-domain-containing protein</fullName>
    </submittedName>
</protein>
<accession>A0AAN6WUN2</accession>
<evidence type="ECO:0000313" key="11">
    <source>
        <dbReference type="Proteomes" id="UP001302126"/>
    </source>
</evidence>
<evidence type="ECO:0000256" key="6">
    <source>
        <dbReference type="ARBA" id="ARBA00023136"/>
    </source>
</evidence>
<reference evidence="10" key="2">
    <citation type="submission" date="2023-05" db="EMBL/GenBank/DDBJ databases">
        <authorList>
            <consortium name="Lawrence Berkeley National Laboratory"/>
            <person name="Steindorff A."/>
            <person name="Hensen N."/>
            <person name="Bonometti L."/>
            <person name="Westerberg I."/>
            <person name="Brannstrom I.O."/>
            <person name="Guillou S."/>
            <person name="Cros-Aarteil S."/>
            <person name="Calhoun S."/>
            <person name="Haridas S."/>
            <person name="Kuo A."/>
            <person name="Mondo S."/>
            <person name="Pangilinan J."/>
            <person name="Riley R."/>
            <person name="Labutti K."/>
            <person name="Andreopoulos B."/>
            <person name="Lipzen A."/>
            <person name="Chen C."/>
            <person name="Yanf M."/>
            <person name="Daum C."/>
            <person name="Ng V."/>
            <person name="Clum A."/>
            <person name="Ohm R."/>
            <person name="Martin F."/>
            <person name="Silar P."/>
            <person name="Natvig D."/>
            <person name="Lalanne C."/>
            <person name="Gautier V."/>
            <person name="Ament-Velasquez S.L."/>
            <person name="Kruys A."/>
            <person name="Hutchinson M.I."/>
            <person name="Powell A.J."/>
            <person name="Barry K."/>
            <person name="Miller A.N."/>
            <person name="Grigoriev I.V."/>
            <person name="Debuchy R."/>
            <person name="Gladieux P."/>
            <person name="Thoren M.H."/>
            <person name="Johannesson H."/>
        </authorList>
    </citation>
    <scope>NUCLEOTIDE SEQUENCE</scope>
    <source>
        <strain evidence="10">PSN309</strain>
    </source>
</reference>
<dbReference type="InterPro" id="IPR020846">
    <property type="entry name" value="MFS_dom"/>
</dbReference>
<dbReference type="AlphaFoldDB" id="A0AAN6WUN2"/>
<feature type="compositionally biased region" description="Polar residues" evidence="7">
    <location>
        <begin position="30"/>
        <end position="42"/>
    </location>
</feature>
<evidence type="ECO:0000313" key="10">
    <source>
        <dbReference type="EMBL" id="KAK4188524.1"/>
    </source>
</evidence>
<feature type="transmembrane region" description="Helical" evidence="8">
    <location>
        <begin position="426"/>
        <end position="445"/>
    </location>
</feature>